<evidence type="ECO:0000313" key="4">
    <source>
        <dbReference type="Proteomes" id="UP000010366"/>
    </source>
</evidence>
<accession>K9U9Y6</accession>
<dbReference type="HOGENOM" id="CLU_029375_2_1_3"/>
<evidence type="ECO:0000313" key="3">
    <source>
        <dbReference type="EMBL" id="AFY91645.1"/>
    </source>
</evidence>
<dbReference type="Proteomes" id="UP000010366">
    <property type="component" value="Chromosome"/>
</dbReference>
<dbReference type="PANTHER" id="PTHR12277:SF81">
    <property type="entry name" value="PROTEIN ABHD13"/>
    <property type="match status" value="1"/>
</dbReference>
<dbReference type="OrthoDB" id="9776685at2"/>
<protein>
    <submittedName>
        <fullName evidence="3">Prolyl oligopeptidase family protein</fullName>
    </submittedName>
</protein>
<dbReference type="PANTHER" id="PTHR12277">
    <property type="entry name" value="ALPHA/BETA HYDROLASE DOMAIN-CONTAINING PROTEIN"/>
    <property type="match status" value="1"/>
</dbReference>
<reference evidence="3 4" key="1">
    <citation type="submission" date="2012-05" db="EMBL/GenBank/DDBJ databases">
        <title>Finished chromosome of genome of Chamaesiphon sp. PCC 6605.</title>
        <authorList>
            <consortium name="US DOE Joint Genome Institute"/>
            <person name="Gugger M."/>
            <person name="Coursin T."/>
            <person name="Rippka R."/>
            <person name="Tandeau De Marsac N."/>
            <person name="Huntemann M."/>
            <person name="Wei C.-L."/>
            <person name="Han J."/>
            <person name="Detter J.C."/>
            <person name="Han C."/>
            <person name="Tapia R."/>
            <person name="Chen A."/>
            <person name="Kyrpides N."/>
            <person name="Mavromatis K."/>
            <person name="Markowitz V."/>
            <person name="Szeto E."/>
            <person name="Ivanova N."/>
            <person name="Pagani I."/>
            <person name="Pati A."/>
            <person name="Goodwin L."/>
            <person name="Nordberg H.P."/>
            <person name="Cantor M.N."/>
            <person name="Hua S.X."/>
            <person name="Woyke T."/>
            <person name="Kerfeld C.A."/>
        </authorList>
    </citation>
    <scope>NUCLEOTIDE SEQUENCE [LARGE SCALE GENOMIC DNA]</scope>
    <source>
        <strain evidence="4">ATCC 27169 / PCC 6605</strain>
    </source>
</reference>
<evidence type="ECO:0000256" key="1">
    <source>
        <dbReference type="SAM" id="Phobius"/>
    </source>
</evidence>
<dbReference type="AlphaFoldDB" id="K9U9Y6"/>
<dbReference type="PATRIC" id="fig|1173020.3.peg.413"/>
<dbReference type="InterPro" id="IPR029058">
    <property type="entry name" value="AB_hydrolase_fold"/>
</dbReference>
<dbReference type="PRINTS" id="PR00111">
    <property type="entry name" value="ABHYDROLASE"/>
</dbReference>
<organism evidence="3 4">
    <name type="scientific">Chamaesiphon minutus (strain ATCC 27169 / PCC 6605)</name>
    <dbReference type="NCBI Taxonomy" id="1173020"/>
    <lineage>
        <taxon>Bacteria</taxon>
        <taxon>Bacillati</taxon>
        <taxon>Cyanobacteriota</taxon>
        <taxon>Cyanophyceae</taxon>
        <taxon>Gomontiellales</taxon>
        <taxon>Chamaesiphonaceae</taxon>
        <taxon>Chamaesiphon</taxon>
    </lineage>
</organism>
<proteinExistence type="predicted"/>
<dbReference type="STRING" id="1173020.Cha6605_0346"/>
<gene>
    <name evidence="3" type="ORF">Cha6605_0346</name>
</gene>
<name>K9U9Y6_CHAP6</name>
<keyword evidence="1" id="KW-0812">Transmembrane</keyword>
<evidence type="ECO:0000259" key="2">
    <source>
        <dbReference type="Pfam" id="PF12146"/>
    </source>
</evidence>
<dbReference type="InterPro" id="IPR022742">
    <property type="entry name" value="Hydrolase_4"/>
</dbReference>
<feature type="transmembrane region" description="Helical" evidence="1">
    <location>
        <begin position="31"/>
        <end position="51"/>
    </location>
</feature>
<feature type="domain" description="Serine aminopeptidase S33" evidence="2">
    <location>
        <begin position="99"/>
        <end position="209"/>
    </location>
</feature>
<dbReference type="EMBL" id="CP003600">
    <property type="protein sequence ID" value="AFY91645.1"/>
    <property type="molecule type" value="Genomic_DNA"/>
</dbReference>
<keyword evidence="1" id="KW-1133">Transmembrane helix</keyword>
<keyword evidence="1" id="KW-0472">Membrane</keyword>
<dbReference type="SUPFAM" id="SSF53474">
    <property type="entry name" value="alpha/beta-Hydrolases"/>
    <property type="match status" value="1"/>
</dbReference>
<dbReference type="eggNOG" id="COG1073">
    <property type="taxonomic scope" value="Bacteria"/>
</dbReference>
<dbReference type="InterPro" id="IPR000073">
    <property type="entry name" value="AB_hydrolase_1"/>
</dbReference>
<sequence>MLCRGLKQWEVSLKRSVVIRRKHLGTLVKRLAIVYISICLCLWIGQCHLMFHPYREIVAVPSASPWNMSYREIVMPSGSGQLKGWWIAADSRRVKDSTPPKVLLFLGGAAGNKSHYLDRVEGLRQLGFSLLLFDYRGYGESLGDFPSENQLYNDSQAAWDYLIDRQKVPPPQIFIYGESLGGAIALDLAVKHPQAAGAIVQSSFTSMTDMARWRGFGWLFPVDLLLTQKFDSIAKVRSLKIPVLFIHGTADDVVPFKMGQRLFAAAPAPKYLHVVSEAGHTRLLRSGEQSYLKAIGQFIQHS</sequence>
<dbReference type="Gene3D" id="3.40.50.1820">
    <property type="entry name" value="alpha/beta hydrolase"/>
    <property type="match status" value="1"/>
</dbReference>
<keyword evidence="4" id="KW-1185">Reference proteome</keyword>
<dbReference type="KEGG" id="cmp:Cha6605_0346"/>
<dbReference type="Pfam" id="PF12146">
    <property type="entry name" value="Hydrolase_4"/>
    <property type="match status" value="1"/>
</dbReference>